<dbReference type="RefSeq" id="WP_176731617.1">
    <property type="nucleotide sequence ID" value="NZ_FMHV01000002.1"/>
</dbReference>
<evidence type="ECO:0000256" key="1">
    <source>
        <dbReference type="SAM" id="MobiDB-lite"/>
    </source>
</evidence>
<dbReference type="Pfam" id="PF02036">
    <property type="entry name" value="SCP2"/>
    <property type="match status" value="1"/>
</dbReference>
<proteinExistence type="predicted"/>
<protein>
    <submittedName>
        <fullName evidence="3">Putative sterol carrier protein</fullName>
    </submittedName>
</protein>
<keyword evidence="4" id="KW-1185">Reference proteome</keyword>
<reference evidence="4" key="1">
    <citation type="submission" date="2016-06" db="EMBL/GenBank/DDBJ databases">
        <authorList>
            <person name="Varghese N."/>
            <person name="Submissions Spin"/>
        </authorList>
    </citation>
    <scope>NUCLEOTIDE SEQUENCE [LARGE SCALE GENOMIC DNA]</scope>
    <source>
        <strain evidence="4">DSM 45431</strain>
    </source>
</reference>
<dbReference type="Proteomes" id="UP000199413">
    <property type="component" value="Unassembled WGS sequence"/>
</dbReference>
<dbReference type="SUPFAM" id="SSF55718">
    <property type="entry name" value="SCP-like"/>
    <property type="match status" value="1"/>
</dbReference>
<name>A0A1C6RM47_9ACTN</name>
<dbReference type="AlphaFoldDB" id="A0A1C6RM47"/>
<dbReference type="InterPro" id="IPR036527">
    <property type="entry name" value="SCP2_sterol-bd_dom_sf"/>
</dbReference>
<evidence type="ECO:0000313" key="3">
    <source>
        <dbReference type="EMBL" id="SCL18105.1"/>
    </source>
</evidence>
<evidence type="ECO:0000313" key="4">
    <source>
        <dbReference type="Proteomes" id="UP000199413"/>
    </source>
</evidence>
<accession>A0A1C6RM47</accession>
<dbReference type="EMBL" id="FMHV01000002">
    <property type="protein sequence ID" value="SCL18105.1"/>
    <property type="molecule type" value="Genomic_DNA"/>
</dbReference>
<dbReference type="InterPro" id="IPR003033">
    <property type="entry name" value="SCP2_sterol-bd_dom"/>
</dbReference>
<organism evidence="3 4">
    <name type="scientific">Micromonospora rhizosphaerae</name>
    <dbReference type="NCBI Taxonomy" id="568872"/>
    <lineage>
        <taxon>Bacteria</taxon>
        <taxon>Bacillati</taxon>
        <taxon>Actinomycetota</taxon>
        <taxon>Actinomycetes</taxon>
        <taxon>Micromonosporales</taxon>
        <taxon>Micromonosporaceae</taxon>
        <taxon>Micromonospora</taxon>
    </lineage>
</organism>
<feature type="domain" description="SCP2" evidence="2">
    <location>
        <begin position="17"/>
        <end position="105"/>
    </location>
</feature>
<dbReference type="Gene3D" id="3.30.1050.10">
    <property type="entry name" value="SCP2 sterol-binding domain"/>
    <property type="match status" value="1"/>
</dbReference>
<feature type="region of interest" description="Disordered" evidence="1">
    <location>
        <begin position="106"/>
        <end position="125"/>
    </location>
</feature>
<dbReference type="STRING" id="568872.GA0070624_1451"/>
<sequence>MTDPIAEFFDGLYRRGHERRLEKRSGIMRFDLACGEQVEHWVLAIDGGDLSVSREARDADCVLYSDRDFFGRVVAGEAKPLTAMVRNDIRVEGKLSLFIMFERLLPGPPGARDPRDVARERRRQP</sequence>
<gene>
    <name evidence="3" type="ORF">GA0070624_1451</name>
</gene>
<evidence type="ECO:0000259" key="2">
    <source>
        <dbReference type="Pfam" id="PF02036"/>
    </source>
</evidence>